<dbReference type="GO" id="GO:0006313">
    <property type="term" value="P:DNA transposition"/>
    <property type="evidence" value="ECO:0007669"/>
    <property type="project" value="InterPro"/>
</dbReference>
<dbReference type="EMBL" id="LAZR01010921">
    <property type="protein sequence ID" value="KKM64336.1"/>
    <property type="molecule type" value="Genomic_DNA"/>
</dbReference>
<dbReference type="GO" id="GO:0003677">
    <property type="term" value="F:DNA binding"/>
    <property type="evidence" value="ECO:0007669"/>
    <property type="project" value="InterPro"/>
</dbReference>
<dbReference type="GO" id="GO:0004803">
    <property type="term" value="F:transposase activity"/>
    <property type="evidence" value="ECO:0007669"/>
    <property type="project" value="InterPro"/>
</dbReference>
<gene>
    <name evidence="1" type="ORF">LCGC14_1502380</name>
</gene>
<comment type="caution">
    <text evidence="1">The sequence shown here is derived from an EMBL/GenBank/DDBJ whole genome shotgun (WGS) entry which is preliminary data.</text>
</comment>
<sequence length="39" mass="4457">MQIVLDSLNHLQVQKHLKLYGYVIMENHLHLVVSGSDLA</sequence>
<dbReference type="AlphaFoldDB" id="A0A0F9JPL9"/>
<name>A0A0F9JPL9_9ZZZZ</name>
<evidence type="ECO:0008006" key="2">
    <source>
        <dbReference type="Google" id="ProtNLM"/>
    </source>
</evidence>
<dbReference type="InterPro" id="IPR036515">
    <property type="entry name" value="Transposase_17_sf"/>
</dbReference>
<dbReference type="Gene3D" id="3.30.70.1290">
    <property type="entry name" value="Transposase IS200-like"/>
    <property type="match status" value="1"/>
</dbReference>
<organism evidence="1">
    <name type="scientific">marine sediment metagenome</name>
    <dbReference type="NCBI Taxonomy" id="412755"/>
    <lineage>
        <taxon>unclassified sequences</taxon>
        <taxon>metagenomes</taxon>
        <taxon>ecological metagenomes</taxon>
    </lineage>
</organism>
<accession>A0A0F9JPL9</accession>
<feature type="non-terminal residue" evidence="1">
    <location>
        <position position="39"/>
    </location>
</feature>
<proteinExistence type="predicted"/>
<protein>
    <recommendedName>
        <fullName evidence="2">Transposase IS200-like domain-containing protein</fullName>
    </recommendedName>
</protein>
<reference evidence="1" key="1">
    <citation type="journal article" date="2015" name="Nature">
        <title>Complex archaea that bridge the gap between prokaryotes and eukaryotes.</title>
        <authorList>
            <person name="Spang A."/>
            <person name="Saw J.H."/>
            <person name="Jorgensen S.L."/>
            <person name="Zaremba-Niedzwiedzka K."/>
            <person name="Martijn J."/>
            <person name="Lind A.E."/>
            <person name="van Eijk R."/>
            <person name="Schleper C."/>
            <person name="Guy L."/>
            <person name="Ettema T.J."/>
        </authorList>
    </citation>
    <scope>NUCLEOTIDE SEQUENCE</scope>
</reference>
<dbReference type="SUPFAM" id="SSF143422">
    <property type="entry name" value="Transposase IS200-like"/>
    <property type="match status" value="1"/>
</dbReference>
<evidence type="ECO:0000313" key="1">
    <source>
        <dbReference type="EMBL" id="KKM64336.1"/>
    </source>
</evidence>